<dbReference type="RefSeq" id="WP_204680389.1">
    <property type="nucleotide sequence ID" value="NZ_BSNR01000011.1"/>
</dbReference>
<dbReference type="Proteomes" id="UP001430149">
    <property type="component" value="Unassembled WGS sequence"/>
</dbReference>
<keyword evidence="1" id="KW-1133">Transmembrane helix</keyword>
<feature type="transmembrane region" description="Helical" evidence="1">
    <location>
        <begin position="38"/>
        <end position="55"/>
    </location>
</feature>
<dbReference type="EMBL" id="JADIKE010000029">
    <property type="protein sequence ID" value="MBM7124864.1"/>
    <property type="molecule type" value="Genomic_DNA"/>
</dbReference>
<feature type="transmembrane region" description="Helical" evidence="1">
    <location>
        <begin position="61"/>
        <end position="81"/>
    </location>
</feature>
<reference evidence="2" key="1">
    <citation type="submission" date="2020-10" db="EMBL/GenBank/DDBJ databases">
        <title>Phylogeny of dyella-like bacteria.</title>
        <authorList>
            <person name="Fu J."/>
        </authorList>
    </citation>
    <scope>NUCLEOTIDE SEQUENCE</scope>
    <source>
        <strain evidence="2">DHOC52</strain>
    </source>
</reference>
<keyword evidence="3" id="KW-1185">Reference proteome</keyword>
<gene>
    <name evidence="2" type="ORF">ISP19_05675</name>
</gene>
<feature type="transmembrane region" description="Helical" evidence="1">
    <location>
        <begin position="143"/>
        <end position="163"/>
    </location>
</feature>
<organism evidence="2 3">
    <name type="scientific">Dyella flava</name>
    <dbReference type="NCBI Taxonomy" id="1920170"/>
    <lineage>
        <taxon>Bacteria</taxon>
        <taxon>Pseudomonadati</taxon>
        <taxon>Pseudomonadota</taxon>
        <taxon>Gammaproteobacteria</taxon>
        <taxon>Lysobacterales</taxon>
        <taxon>Rhodanobacteraceae</taxon>
        <taxon>Dyella</taxon>
    </lineage>
</organism>
<name>A0ABS2K1V1_9GAMM</name>
<sequence length="218" mass="23930">MDSYLDVLKRVARVLIVAGLIDIAYMVYCIAHKQGYSSGLNIFAVIAGIFLWRGHLGAVRIVTRFTALMIAVAFGLFVFLLPMLQPTGLWLAEFEINPIRTIVGCVTVVVMFVLLIWVYRQLRVDSVVQALGRAGQPTAPPKLAFGLGAVITIFLTVVFHFTLGGSAGSKAIELAKAKYGDQYQYAPNAISWAGNHALARLTAYNEHEIKTVVVEWSD</sequence>
<feature type="transmembrane region" description="Helical" evidence="1">
    <location>
        <begin position="12"/>
        <end position="31"/>
    </location>
</feature>
<keyword evidence="1" id="KW-0472">Membrane</keyword>
<evidence type="ECO:0008006" key="4">
    <source>
        <dbReference type="Google" id="ProtNLM"/>
    </source>
</evidence>
<protein>
    <recommendedName>
        <fullName evidence="4">CvpA family protein</fullName>
    </recommendedName>
</protein>
<evidence type="ECO:0000313" key="2">
    <source>
        <dbReference type="EMBL" id="MBM7124864.1"/>
    </source>
</evidence>
<evidence type="ECO:0000313" key="3">
    <source>
        <dbReference type="Proteomes" id="UP001430149"/>
    </source>
</evidence>
<evidence type="ECO:0000256" key="1">
    <source>
        <dbReference type="SAM" id="Phobius"/>
    </source>
</evidence>
<feature type="transmembrane region" description="Helical" evidence="1">
    <location>
        <begin position="101"/>
        <end position="119"/>
    </location>
</feature>
<keyword evidence="1" id="KW-0812">Transmembrane</keyword>
<comment type="caution">
    <text evidence="2">The sequence shown here is derived from an EMBL/GenBank/DDBJ whole genome shotgun (WGS) entry which is preliminary data.</text>
</comment>
<proteinExistence type="predicted"/>
<accession>A0ABS2K1V1</accession>